<keyword evidence="3" id="KW-0444">Lipid biosynthesis</keyword>
<reference evidence="12" key="1">
    <citation type="journal article" date="2019" name="Mol. Biol. Evol.">
        <title>Blast fungal genomes show frequent chromosomal changes, gene gains and losses, and effector gene turnover.</title>
        <authorList>
            <person name="Gomez Luciano L.B."/>
            <person name="Jason Tsai I."/>
            <person name="Chuma I."/>
            <person name="Tosa Y."/>
            <person name="Chen Y.H."/>
            <person name="Li J.Y."/>
            <person name="Li M.Y."/>
            <person name="Jade Lu M.Y."/>
            <person name="Nakayashiki H."/>
            <person name="Li W.H."/>
        </authorList>
    </citation>
    <scope>NUCLEOTIDE SEQUENCE</scope>
    <source>
        <strain evidence="12">NI907</strain>
    </source>
</reference>
<dbReference type="AlphaFoldDB" id="A0A6P8AT72"/>
<evidence type="ECO:0000259" key="10">
    <source>
        <dbReference type="Pfam" id="PF02544"/>
    </source>
</evidence>
<keyword evidence="8 9" id="KW-0472">Membrane</keyword>
<evidence type="ECO:0000256" key="4">
    <source>
        <dbReference type="ARBA" id="ARBA00022692"/>
    </source>
</evidence>
<proteinExistence type="inferred from homology"/>
<organism evidence="11 12">
    <name type="scientific">Pyricularia grisea</name>
    <name type="common">Crabgrass-specific blast fungus</name>
    <name type="synonym">Magnaporthe grisea</name>
    <dbReference type="NCBI Taxonomy" id="148305"/>
    <lineage>
        <taxon>Eukaryota</taxon>
        <taxon>Fungi</taxon>
        <taxon>Dikarya</taxon>
        <taxon>Ascomycota</taxon>
        <taxon>Pezizomycotina</taxon>
        <taxon>Sordariomycetes</taxon>
        <taxon>Sordariomycetidae</taxon>
        <taxon>Magnaporthales</taxon>
        <taxon>Pyriculariaceae</taxon>
        <taxon>Pyricularia</taxon>
    </lineage>
</organism>
<dbReference type="InterPro" id="IPR001104">
    <property type="entry name" value="3-oxo-5_a-steroid_4-DH_C"/>
</dbReference>
<keyword evidence="11" id="KW-1185">Reference proteome</keyword>
<protein>
    <recommendedName>
        <fullName evidence="10">3-oxo-5-alpha-steroid 4-dehydrogenase C-terminal domain-containing protein</fullName>
    </recommendedName>
</protein>
<dbReference type="PANTHER" id="PTHR10556:SF28">
    <property type="entry name" value="VERY-LONG-CHAIN ENOYL-COA REDUCTASE"/>
    <property type="match status" value="1"/>
</dbReference>
<dbReference type="KEGG" id="pgri:PgNI_09805"/>
<keyword evidence="5 9" id="KW-1133">Transmembrane helix</keyword>
<reference evidence="12" key="3">
    <citation type="submission" date="2025-08" db="UniProtKB">
        <authorList>
            <consortium name="RefSeq"/>
        </authorList>
    </citation>
    <scope>IDENTIFICATION</scope>
    <source>
        <strain evidence="12">NI907</strain>
    </source>
</reference>
<dbReference type="InterPro" id="IPR039357">
    <property type="entry name" value="SRD5A/TECR"/>
</dbReference>
<evidence type="ECO:0000256" key="2">
    <source>
        <dbReference type="ARBA" id="ARBA00007742"/>
    </source>
</evidence>
<feature type="domain" description="3-oxo-5-alpha-steroid 4-dehydrogenase C-terminal" evidence="10">
    <location>
        <begin position="168"/>
        <end position="328"/>
    </location>
</feature>
<feature type="transmembrane region" description="Helical" evidence="9">
    <location>
        <begin position="95"/>
        <end position="114"/>
    </location>
</feature>
<dbReference type="OrthoDB" id="540503at2759"/>
<evidence type="ECO:0000256" key="5">
    <source>
        <dbReference type="ARBA" id="ARBA00022989"/>
    </source>
</evidence>
<reference evidence="12" key="2">
    <citation type="submission" date="2019-10" db="EMBL/GenBank/DDBJ databases">
        <authorList>
            <consortium name="NCBI Genome Project"/>
        </authorList>
    </citation>
    <scope>NUCLEOTIDE SEQUENCE</scope>
    <source>
        <strain evidence="12">NI907</strain>
    </source>
</reference>
<keyword evidence="7" id="KW-0443">Lipid metabolism</keyword>
<dbReference type="GO" id="GO:0016627">
    <property type="term" value="F:oxidoreductase activity, acting on the CH-CH group of donors"/>
    <property type="evidence" value="ECO:0007669"/>
    <property type="project" value="InterPro"/>
</dbReference>
<evidence type="ECO:0000313" key="11">
    <source>
        <dbReference type="Proteomes" id="UP000515153"/>
    </source>
</evidence>
<feature type="transmembrane region" description="Helical" evidence="9">
    <location>
        <begin position="174"/>
        <end position="196"/>
    </location>
</feature>
<keyword evidence="4 9" id="KW-0812">Transmembrane</keyword>
<keyword evidence="6" id="KW-0560">Oxidoreductase</keyword>
<accession>A0A6P8AT72</accession>
<evidence type="ECO:0000256" key="9">
    <source>
        <dbReference type="SAM" id="Phobius"/>
    </source>
</evidence>
<evidence type="ECO:0000256" key="6">
    <source>
        <dbReference type="ARBA" id="ARBA00023002"/>
    </source>
</evidence>
<feature type="transmembrane region" description="Helical" evidence="9">
    <location>
        <begin position="134"/>
        <end position="153"/>
    </location>
</feature>
<evidence type="ECO:0000256" key="7">
    <source>
        <dbReference type="ARBA" id="ARBA00023098"/>
    </source>
</evidence>
<dbReference type="PANTHER" id="PTHR10556">
    <property type="entry name" value="3-OXO-5-ALPHA-STEROID 4-DEHYDROGENASE"/>
    <property type="match status" value="1"/>
</dbReference>
<dbReference type="Gene3D" id="1.20.120.1630">
    <property type="match status" value="1"/>
</dbReference>
<dbReference type="GO" id="GO:0042761">
    <property type="term" value="P:very long-chain fatty acid biosynthetic process"/>
    <property type="evidence" value="ECO:0007669"/>
    <property type="project" value="TreeGrafter"/>
</dbReference>
<dbReference type="RefSeq" id="XP_030978090.1">
    <property type="nucleotide sequence ID" value="XM_031129787.1"/>
</dbReference>
<comment type="similarity">
    <text evidence="2">Belongs to the steroid 5-alpha reductase family.</text>
</comment>
<sequence length="330" mass="37043">MAARLSLRVRNRSKKGGFKRLPESIELPTDATVEDVKRAVAKEAKVSDFNRIGVHDPKTNSILKDRKALIKDLPNVLSAGEVLVKDLGPQIGWRTVFFIEYFGPILFHCIFAAGRDYIYPALGSYPGSASGKPLPALTTIQQLSFALFIIHFMKREVETVFVHRFAANTMPFFALFRNCFLYWVSAGLACSFVFYAPANYSLFGGVPLFQDIARSELSVMDYLGLALFVYGEVCNGIVHLHLANLRAPGSTEKGIPSCVGSSMVTCPNYMFEVIAWVGMILVSRSWTTLITIVMGGYYMMIWSIQKERALRQLFPDKYKKKRYTMLPGLI</sequence>
<comment type="subcellular location">
    <subcellularLocation>
        <location evidence="1">Membrane</location>
        <topology evidence="1">Multi-pass membrane protein</topology>
    </subcellularLocation>
</comment>
<dbReference type="GO" id="GO:0016020">
    <property type="term" value="C:membrane"/>
    <property type="evidence" value="ECO:0007669"/>
    <property type="project" value="UniProtKB-SubCell"/>
</dbReference>
<dbReference type="Proteomes" id="UP000515153">
    <property type="component" value="Unplaced"/>
</dbReference>
<evidence type="ECO:0000256" key="1">
    <source>
        <dbReference type="ARBA" id="ARBA00004141"/>
    </source>
</evidence>
<feature type="transmembrane region" description="Helical" evidence="9">
    <location>
        <begin position="273"/>
        <end position="298"/>
    </location>
</feature>
<name>A0A6P8AT72_PYRGI</name>
<dbReference type="GeneID" id="41964695"/>
<dbReference type="Pfam" id="PF02544">
    <property type="entry name" value="Steroid_dh"/>
    <property type="match status" value="1"/>
</dbReference>
<evidence type="ECO:0000313" key="12">
    <source>
        <dbReference type="RefSeq" id="XP_030978090.1"/>
    </source>
</evidence>
<evidence type="ECO:0000256" key="8">
    <source>
        <dbReference type="ARBA" id="ARBA00023136"/>
    </source>
</evidence>
<dbReference type="PROSITE" id="PS50244">
    <property type="entry name" value="S5A_REDUCTASE"/>
    <property type="match status" value="1"/>
</dbReference>
<gene>
    <name evidence="12" type="ORF">PgNI_09805</name>
</gene>
<evidence type="ECO:0000256" key="3">
    <source>
        <dbReference type="ARBA" id="ARBA00022516"/>
    </source>
</evidence>